<accession>A0A062VMC3</accession>
<evidence type="ECO:0000256" key="1">
    <source>
        <dbReference type="SAM" id="SignalP"/>
    </source>
</evidence>
<name>A0A062VMC3_9PROT</name>
<proteinExistence type="predicted"/>
<evidence type="ECO:0000313" key="2">
    <source>
        <dbReference type="EMBL" id="KCZ99853.1"/>
    </source>
</evidence>
<sequence>MAIFFTSDCRMRHIALPFLAALMLSACASGAQNTSESGSMSRTLSTAAGDAASQTRDGLAGAASAPLDDFNLRRREIPQLLAGMASPYGPEEEMTCAGIAMDIIELDAVLGRDWDSGAPDARLNSEILADEAADAALDTVRNVSTGWIPFRGLLRQATGAQSHEKKYNQAFKIGAQRRAYLKGYGQALGCPPPAQPDFGALQLLEKDSKIQYK</sequence>
<feature type="chain" id="PRO_5001615355" description="Lipoprotein" evidence="1">
    <location>
        <begin position="32"/>
        <end position="213"/>
    </location>
</feature>
<dbReference type="eggNOG" id="ENOG5032TYP">
    <property type="taxonomic scope" value="Bacteria"/>
</dbReference>
<organism evidence="2 3">
    <name type="scientific">Hyphomonas polymorpha PS728</name>
    <dbReference type="NCBI Taxonomy" id="1280954"/>
    <lineage>
        <taxon>Bacteria</taxon>
        <taxon>Pseudomonadati</taxon>
        <taxon>Pseudomonadota</taxon>
        <taxon>Alphaproteobacteria</taxon>
        <taxon>Hyphomonadales</taxon>
        <taxon>Hyphomonadaceae</taxon>
        <taxon>Hyphomonas</taxon>
    </lineage>
</organism>
<evidence type="ECO:0008006" key="4">
    <source>
        <dbReference type="Google" id="ProtNLM"/>
    </source>
</evidence>
<keyword evidence="1" id="KW-0732">Signal</keyword>
<feature type="signal peptide" evidence="1">
    <location>
        <begin position="1"/>
        <end position="31"/>
    </location>
</feature>
<gene>
    <name evidence="2" type="ORF">HPO_03139</name>
</gene>
<dbReference type="PATRIC" id="fig|1280954.3.peg.641"/>
<evidence type="ECO:0000313" key="3">
    <source>
        <dbReference type="Proteomes" id="UP000027100"/>
    </source>
</evidence>
<keyword evidence="3" id="KW-1185">Reference proteome</keyword>
<reference evidence="2 3" key="1">
    <citation type="journal article" date="2014" name="Antonie Van Leeuwenhoek">
        <title>Hyphomonas beringensis sp. nov. and Hyphomonas chukchiensis sp. nov., isolated from surface seawater of the Bering Sea and Chukchi Sea.</title>
        <authorList>
            <person name="Li C."/>
            <person name="Lai Q."/>
            <person name="Li G."/>
            <person name="Dong C."/>
            <person name="Wang J."/>
            <person name="Liao Y."/>
            <person name="Shao Z."/>
        </authorList>
    </citation>
    <scope>NUCLEOTIDE SEQUENCE [LARGE SCALE GENOMIC DNA]</scope>
    <source>
        <strain evidence="2 3">PS728</strain>
    </source>
</reference>
<protein>
    <recommendedName>
        <fullName evidence="4">Lipoprotein</fullName>
    </recommendedName>
</protein>
<dbReference type="AlphaFoldDB" id="A0A062VMC3"/>
<dbReference type="EMBL" id="ARYM01000003">
    <property type="protein sequence ID" value="KCZ99853.1"/>
    <property type="molecule type" value="Genomic_DNA"/>
</dbReference>
<dbReference type="Proteomes" id="UP000027100">
    <property type="component" value="Unassembled WGS sequence"/>
</dbReference>
<dbReference type="STRING" id="1280954.HPO_03139"/>
<comment type="caution">
    <text evidence="2">The sequence shown here is derived from an EMBL/GenBank/DDBJ whole genome shotgun (WGS) entry which is preliminary data.</text>
</comment>